<dbReference type="GO" id="GO:0005694">
    <property type="term" value="C:chromosome"/>
    <property type="evidence" value="ECO:0007669"/>
    <property type="project" value="UniProtKB-ARBA"/>
</dbReference>
<dbReference type="InterPro" id="IPR041679">
    <property type="entry name" value="DNA2/NAM7-like_C"/>
</dbReference>
<dbReference type="GO" id="GO:0016787">
    <property type="term" value="F:hydrolase activity"/>
    <property type="evidence" value="ECO:0007669"/>
    <property type="project" value="UniProtKB-KW"/>
</dbReference>
<dbReference type="SUPFAM" id="SSF52540">
    <property type="entry name" value="P-loop containing nucleoside triphosphate hydrolases"/>
    <property type="match status" value="1"/>
</dbReference>
<evidence type="ECO:0000259" key="8">
    <source>
        <dbReference type="Pfam" id="PF20073"/>
    </source>
</evidence>
<name>A0A7J6EMD4_CANSA</name>
<feature type="domain" description="DUF6469" evidence="8">
    <location>
        <begin position="166"/>
        <end position="208"/>
    </location>
</feature>
<dbReference type="Proteomes" id="UP000525078">
    <property type="component" value="Unassembled WGS sequence"/>
</dbReference>
<protein>
    <submittedName>
        <fullName evidence="9">Uncharacterized protein</fullName>
    </submittedName>
</protein>
<dbReference type="InterPro" id="IPR041677">
    <property type="entry name" value="DNA2/NAM7_AAA_11"/>
</dbReference>
<evidence type="ECO:0000256" key="5">
    <source>
        <dbReference type="SAM" id="MobiDB-lite"/>
    </source>
</evidence>
<evidence type="ECO:0000256" key="4">
    <source>
        <dbReference type="ARBA" id="ARBA00022840"/>
    </source>
</evidence>
<dbReference type="EMBL" id="JAATIP010000215">
    <property type="protein sequence ID" value="KAF4359496.1"/>
    <property type="molecule type" value="Genomic_DNA"/>
</dbReference>
<feature type="domain" description="DNA2/NAM7 helicase-like C-terminal" evidence="7">
    <location>
        <begin position="643"/>
        <end position="793"/>
    </location>
</feature>
<evidence type="ECO:0000259" key="7">
    <source>
        <dbReference type="Pfam" id="PF13087"/>
    </source>
</evidence>
<feature type="domain" description="DNA2/NAM7 helicase helicase" evidence="6">
    <location>
        <begin position="285"/>
        <end position="637"/>
    </location>
</feature>
<dbReference type="CDD" id="cd18808">
    <property type="entry name" value="SF1_C_Upf1"/>
    <property type="match status" value="1"/>
</dbReference>
<keyword evidence="3" id="KW-0347">Helicase</keyword>
<reference evidence="9 10" key="1">
    <citation type="journal article" date="2020" name="bioRxiv">
        <title>Sequence and annotation of 42 cannabis genomes reveals extensive copy number variation in cannabinoid synthesis and pathogen resistance genes.</title>
        <authorList>
            <person name="Mckernan K.J."/>
            <person name="Helbert Y."/>
            <person name="Kane L.T."/>
            <person name="Ebling H."/>
            <person name="Zhang L."/>
            <person name="Liu B."/>
            <person name="Eaton Z."/>
            <person name="Mclaughlin S."/>
            <person name="Kingan S."/>
            <person name="Baybayan P."/>
            <person name="Concepcion G."/>
            <person name="Jordan M."/>
            <person name="Riva A."/>
            <person name="Barbazuk W."/>
            <person name="Harkins T."/>
        </authorList>
    </citation>
    <scope>NUCLEOTIDE SEQUENCE [LARGE SCALE GENOMIC DNA]</scope>
    <source>
        <strain evidence="10">cv. Jamaican Lion 4</strain>
        <tissue evidence="9">Leaf</tissue>
    </source>
</reference>
<dbReference type="PANTHER" id="PTHR10887">
    <property type="entry name" value="DNA2/NAM7 HELICASE FAMILY"/>
    <property type="match status" value="1"/>
</dbReference>
<dbReference type="InterPro" id="IPR045055">
    <property type="entry name" value="DNA2/NAM7-like"/>
</dbReference>
<evidence type="ECO:0000256" key="1">
    <source>
        <dbReference type="ARBA" id="ARBA00022741"/>
    </source>
</evidence>
<keyword evidence="4" id="KW-0067">ATP-binding</keyword>
<evidence type="ECO:0000256" key="2">
    <source>
        <dbReference type="ARBA" id="ARBA00022801"/>
    </source>
</evidence>
<accession>A0A7J6EMD4</accession>
<dbReference type="FunFam" id="3.40.50.300:FF:000326">
    <property type="entry name" value="P-loop containing nucleoside triphosphate hydrolase"/>
    <property type="match status" value="1"/>
</dbReference>
<dbReference type="Pfam" id="PF13086">
    <property type="entry name" value="AAA_11"/>
    <property type="match status" value="1"/>
</dbReference>
<dbReference type="InterPro" id="IPR027417">
    <property type="entry name" value="P-loop_NTPase"/>
</dbReference>
<keyword evidence="1" id="KW-0547">Nucleotide-binding</keyword>
<dbReference type="GO" id="GO:0004386">
    <property type="term" value="F:helicase activity"/>
    <property type="evidence" value="ECO:0007669"/>
    <property type="project" value="UniProtKB-KW"/>
</dbReference>
<evidence type="ECO:0000313" key="9">
    <source>
        <dbReference type="EMBL" id="KAF4359496.1"/>
    </source>
</evidence>
<gene>
    <name evidence="9" type="ORF">F8388_001540</name>
</gene>
<comment type="caution">
    <text evidence="9">The sequence shown here is derived from an EMBL/GenBank/DDBJ whole genome shotgun (WGS) entry which is preliminary data.</text>
</comment>
<dbReference type="Gene3D" id="3.40.50.300">
    <property type="entry name" value="P-loop containing nucleotide triphosphate hydrolases"/>
    <property type="match status" value="2"/>
</dbReference>
<feature type="compositionally biased region" description="Polar residues" evidence="5">
    <location>
        <begin position="157"/>
        <end position="177"/>
    </location>
</feature>
<dbReference type="InterPro" id="IPR047187">
    <property type="entry name" value="SF1_C_Upf1"/>
</dbReference>
<evidence type="ECO:0000313" key="10">
    <source>
        <dbReference type="Proteomes" id="UP000525078"/>
    </source>
</evidence>
<dbReference type="Pfam" id="PF20073">
    <property type="entry name" value="DUF6469"/>
    <property type="match status" value="2"/>
</dbReference>
<dbReference type="GO" id="GO:0005524">
    <property type="term" value="F:ATP binding"/>
    <property type="evidence" value="ECO:0007669"/>
    <property type="project" value="UniProtKB-KW"/>
</dbReference>
<evidence type="ECO:0000256" key="3">
    <source>
        <dbReference type="ARBA" id="ARBA00022806"/>
    </source>
</evidence>
<sequence>MASLQIVLSWTLEDISNENLYKVHSVYPSSYFVRVEKIPESFQSVEHYLGSFVYPLLEETRAQLYSSMDMLHRLPYAKAVAFDETKPHGEKVYQVQVDYWMNRFNDKSKQPYKTFPGDIMILVNAKPETFSDLERTGRSWSFLSVSCIAENEKMDDSSSTTEDGNGNDSYSKSSTNFKAKSSKGFELDMQMKTSLFVVFLGNLTTNKKDLEDIAYIMGRKFHKRKIFTFHSRLERIYLIAAEYNRSSGVNLLAFVLMVKGNCITCPEENCCRSDEKLVKSLSSNMNESQTSAVVACLHMMHCKSRDALELIWGPPGTGKTKANATLLVSLLKMNYRTLVCAPTNVAITEVASQVLKIVTESKSMFCSLGDILLFGNTEELKVGSDVKDVFLEYRVQRLAECLGPDGWNHCFPSMISLLERWVSQYRVFLESELIREQQEQSCGTNIKEEIIEKFKPFLDYMRERFASTVKQLRKCIWIFCTHLPQSFILDQNFLNMTTLTVLLDSFEALLFEEICSCHEVIDGSTDLFVNNSSLLSAGSDCVSILRTLLGSLEKLTFPNFRSKEAITQFCFQRASLIFSTASSSFQLHLMKIEPLAVLVIDEAAQLKECESIIPLQLPGIKHAVLFGDEWQLPATISEEASFGRSLFQRLSALNHSRHLLNTQYRMHPSISSFPNANFYHNQILDASNVKRKSYEKRYLPGSMFGSYSFINVVGGREEKDDDGHSLKNMVEVALVVKILQNLYKAWHETKAKLSIGVVSPYFAQVVAIQEKVGKKYDYINGFRVKVKTIDGFQDVSLVKAMLEIKKELDQFDDLLTADSMLFSNSKWKSHVFLYPFLNFVDT</sequence>
<dbReference type="InterPro" id="IPR045529">
    <property type="entry name" value="DUF6469"/>
</dbReference>
<feature type="domain" description="DUF6469" evidence="8">
    <location>
        <begin position="75"/>
        <end position="160"/>
    </location>
</feature>
<organism evidence="9 10">
    <name type="scientific">Cannabis sativa</name>
    <name type="common">Hemp</name>
    <name type="synonym">Marijuana</name>
    <dbReference type="NCBI Taxonomy" id="3483"/>
    <lineage>
        <taxon>Eukaryota</taxon>
        <taxon>Viridiplantae</taxon>
        <taxon>Streptophyta</taxon>
        <taxon>Embryophyta</taxon>
        <taxon>Tracheophyta</taxon>
        <taxon>Spermatophyta</taxon>
        <taxon>Magnoliopsida</taxon>
        <taxon>eudicotyledons</taxon>
        <taxon>Gunneridae</taxon>
        <taxon>Pentapetalae</taxon>
        <taxon>rosids</taxon>
        <taxon>fabids</taxon>
        <taxon>Rosales</taxon>
        <taxon>Cannabaceae</taxon>
        <taxon>Cannabis</taxon>
    </lineage>
</organism>
<proteinExistence type="predicted"/>
<keyword evidence="2" id="KW-0378">Hydrolase</keyword>
<dbReference type="PANTHER" id="PTHR10887:SF515">
    <property type="entry name" value="P-LOOP CONTAINING NUCLEOSIDE TRIPHOSPHATE HYDROLASES SUPERFAMILY PROTEIN"/>
    <property type="match status" value="1"/>
</dbReference>
<dbReference type="Pfam" id="PF13087">
    <property type="entry name" value="AAA_12"/>
    <property type="match status" value="1"/>
</dbReference>
<feature type="region of interest" description="Disordered" evidence="5">
    <location>
        <begin position="154"/>
        <end position="177"/>
    </location>
</feature>
<dbReference type="AlphaFoldDB" id="A0A7J6EMD4"/>
<evidence type="ECO:0000259" key="6">
    <source>
        <dbReference type="Pfam" id="PF13086"/>
    </source>
</evidence>